<dbReference type="RefSeq" id="WP_142057845.1">
    <property type="nucleotide sequence ID" value="NZ_VFPA01000003.1"/>
</dbReference>
<sequence length="248" mass="26381">MRTVFGVVRWVRALAGRTPLRRAWAEPAAVARVRPLAGGRRPLLGDGLGEQRRSGVRLDQVDGTTCGSAVLVALAAWADPAEIVRLDGAAAPSAAVGGAAAGARAGVVTGFGARYDARQRQVHRQSTRFWPQALGTSPWGMVGWLRRYAPGAGPYRVRPVDDTSAADLADALSAAGSALAAGRPVPLLVGSLVPRHYALALGVLDDGRWRVYEPTSAQIRALDLRLVRERRLARVLGFDRLHALLLPV</sequence>
<comment type="caution">
    <text evidence="1">The sequence shown here is derived from an EMBL/GenBank/DDBJ whole genome shotgun (WGS) entry which is preliminary data.</text>
</comment>
<evidence type="ECO:0000313" key="2">
    <source>
        <dbReference type="Proteomes" id="UP000315677"/>
    </source>
</evidence>
<keyword evidence="2" id="KW-1185">Reference proteome</keyword>
<evidence type="ECO:0008006" key="3">
    <source>
        <dbReference type="Google" id="ProtNLM"/>
    </source>
</evidence>
<dbReference type="AlphaFoldDB" id="A0A543DJS5"/>
<dbReference type="OrthoDB" id="4512149at2"/>
<proteinExistence type="predicted"/>
<accession>A0A543DJS5</accession>
<reference evidence="1 2" key="1">
    <citation type="submission" date="2019-06" db="EMBL/GenBank/DDBJ databases">
        <title>Sequencing the genomes of 1000 actinobacteria strains.</title>
        <authorList>
            <person name="Klenk H.-P."/>
        </authorList>
    </citation>
    <scope>NUCLEOTIDE SEQUENCE [LARGE SCALE GENOMIC DNA]</scope>
    <source>
        <strain evidence="1 2">DSM 45301</strain>
    </source>
</reference>
<gene>
    <name evidence="1" type="ORF">FB558_5331</name>
</gene>
<dbReference type="Proteomes" id="UP000315677">
    <property type="component" value="Unassembled WGS sequence"/>
</dbReference>
<dbReference type="EMBL" id="VFPA01000003">
    <property type="protein sequence ID" value="TQM09571.1"/>
    <property type="molecule type" value="Genomic_DNA"/>
</dbReference>
<name>A0A543DJS5_9PSEU</name>
<protein>
    <recommendedName>
        <fullName evidence="3">Peptidase C39-like protein</fullName>
    </recommendedName>
</protein>
<organism evidence="1 2">
    <name type="scientific">Pseudonocardia kunmingensis</name>
    <dbReference type="NCBI Taxonomy" id="630975"/>
    <lineage>
        <taxon>Bacteria</taxon>
        <taxon>Bacillati</taxon>
        <taxon>Actinomycetota</taxon>
        <taxon>Actinomycetes</taxon>
        <taxon>Pseudonocardiales</taxon>
        <taxon>Pseudonocardiaceae</taxon>
        <taxon>Pseudonocardia</taxon>
    </lineage>
</organism>
<evidence type="ECO:0000313" key="1">
    <source>
        <dbReference type="EMBL" id="TQM09571.1"/>
    </source>
</evidence>